<protein>
    <submittedName>
        <fullName evidence="2">Uncharacterized protein</fullName>
    </submittedName>
</protein>
<evidence type="ECO:0000256" key="1">
    <source>
        <dbReference type="SAM" id="Phobius"/>
    </source>
</evidence>
<reference evidence="3" key="1">
    <citation type="submission" date="2015-07" db="EMBL/GenBank/DDBJ databases">
        <title>Complete Genome of Thermincola ferriacetica strain Z-0001T.</title>
        <authorList>
            <person name="Lusk B."/>
            <person name="Badalamenti J.P."/>
            <person name="Parameswaran P."/>
            <person name="Bond D.R."/>
            <person name="Torres C.I."/>
        </authorList>
    </citation>
    <scope>NUCLEOTIDE SEQUENCE [LARGE SCALE GENOMIC DNA]</scope>
    <source>
        <strain evidence="3">Z-0001</strain>
    </source>
</reference>
<comment type="caution">
    <text evidence="2">The sequence shown here is derived from an EMBL/GenBank/DDBJ whole genome shotgun (WGS) entry which is preliminary data.</text>
</comment>
<keyword evidence="3" id="KW-1185">Reference proteome</keyword>
<evidence type="ECO:0000313" key="3">
    <source>
        <dbReference type="Proteomes" id="UP000037175"/>
    </source>
</evidence>
<sequence length="54" mass="6611">MDLHTLPFLLISWVQFLVTILIIIFLPTWFFRKVRFFEQKLKDIESKLDNLSKK</sequence>
<dbReference type="Proteomes" id="UP000037175">
    <property type="component" value="Unassembled WGS sequence"/>
</dbReference>
<accession>A0A0L6VYF0</accession>
<dbReference type="AlphaFoldDB" id="A0A0L6VYF0"/>
<gene>
    <name evidence="2" type="ORF">Tfer_3291</name>
</gene>
<proteinExistence type="predicted"/>
<organism evidence="2 3">
    <name type="scientific">Thermincola ferriacetica</name>
    <dbReference type="NCBI Taxonomy" id="281456"/>
    <lineage>
        <taxon>Bacteria</taxon>
        <taxon>Bacillati</taxon>
        <taxon>Bacillota</taxon>
        <taxon>Clostridia</taxon>
        <taxon>Eubacteriales</taxon>
        <taxon>Thermincolaceae</taxon>
        <taxon>Thermincola</taxon>
    </lineage>
</organism>
<dbReference type="EMBL" id="LGTE01000051">
    <property type="protein sequence ID" value="KNZ68178.1"/>
    <property type="molecule type" value="Genomic_DNA"/>
</dbReference>
<keyword evidence="1" id="KW-0812">Transmembrane</keyword>
<name>A0A0L6VYF0_9FIRM</name>
<feature type="transmembrane region" description="Helical" evidence="1">
    <location>
        <begin position="6"/>
        <end position="31"/>
    </location>
</feature>
<keyword evidence="1" id="KW-0472">Membrane</keyword>
<keyword evidence="1" id="KW-1133">Transmembrane helix</keyword>
<evidence type="ECO:0000313" key="2">
    <source>
        <dbReference type="EMBL" id="KNZ68178.1"/>
    </source>
</evidence>